<name>A0A2I0ALU4_9ASPA</name>
<evidence type="ECO:0000313" key="2">
    <source>
        <dbReference type="Proteomes" id="UP000236161"/>
    </source>
</evidence>
<reference evidence="1 2" key="1">
    <citation type="journal article" date="2017" name="Nature">
        <title>The Apostasia genome and the evolution of orchids.</title>
        <authorList>
            <person name="Zhang G.Q."/>
            <person name="Liu K.W."/>
            <person name="Li Z."/>
            <person name="Lohaus R."/>
            <person name="Hsiao Y.Y."/>
            <person name="Niu S.C."/>
            <person name="Wang J.Y."/>
            <person name="Lin Y.C."/>
            <person name="Xu Q."/>
            <person name="Chen L.J."/>
            <person name="Yoshida K."/>
            <person name="Fujiwara S."/>
            <person name="Wang Z.W."/>
            <person name="Zhang Y.Q."/>
            <person name="Mitsuda N."/>
            <person name="Wang M."/>
            <person name="Liu G.H."/>
            <person name="Pecoraro L."/>
            <person name="Huang H.X."/>
            <person name="Xiao X.J."/>
            <person name="Lin M."/>
            <person name="Wu X.Y."/>
            <person name="Wu W.L."/>
            <person name="Chen Y.Y."/>
            <person name="Chang S.B."/>
            <person name="Sakamoto S."/>
            <person name="Ohme-Takagi M."/>
            <person name="Yagi M."/>
            <person name="Zeng S.J."/>
            <person name="Shen C.Y."/>
            <person name="Yeh C.M."/>
            <person name="Luo Y.B."/>
            <person name="Tsai W.C."/>
            <person name="Van de Peer Y."/>
            <person name="Liu Z.J."/>
        </authorList>
    </citation>
    <scope>NUCLEOTIDE SEQUENCE [LARGE SCALE GENOMIC DNA]</scope>
    <source>
        <strain evidence="2">cv. Shenzhen</strain>
        <tissue evidence="1">Stem</tissue>
    </source>
</reference>
<organism evidence="1 2">
    <name type="scientific">Apostasia shenzhenica</name>
    <dbReference type="NCBI Taxonomy" id="1088818"/>
    <lineage>
        <taxon>Eukaryota</taxon>
        <taxon>Viridiplantae</taxon>
        <taxon>Streptophyta</taxon>
        <taxon>Embryophyta</taxon>
        <taxon>Tracheophyta</taxon>
        <taxon>Spermatophyta</taxon>
        <taxon>Magnoliopsida</taxon>
        <taxon>Liliopsida</taxon>
        <taxon>Asparagales</taxon>
        <taxon>Orchidaceae</taxon>
        <taxon>Apostasioideae</taxon>
        <taxon>Apostasia</taxon>
    </lineage>
</organism>
<dbReference type="EMBL" id="KZ451971">
    <property type="protein sequence ID" value="PKA56523.1"/>
    <property type="molecule type" value="Genomic_DNA"/>
</dbReference>
<dbReference type="AlphaFoldDB" id="A0A2I0ALU4"/>
<dbReference type="Proteomes" id="UP000236161">
    <property type="component" value="Unassembled WGS sequence"/>
</dbReference>
<evidence type="ECO:0000313" key="1">
    <source>
        <dbReference type="EMBL" id="PKA56523.1"/>
    </source>
</evidence>
<keyword evidence="2" id="KW-1185">Reference proteome</keyword>
<proteinExistence type="predicted"/>
<gene>
    <name evidence="1" type="ORF">AXF42_Ash015296</name>
</gene>
<accession>A0A2I0ALU4</accession>
<sequence length="52" mass="6126">MEAVREEQLEESYSTRDFRKEITSCRVVSSTWLGCYVKVVREESLEKSYKGC</sequence>
<protein>
    <submittedName>
        <fullName evidence="1">Uncharacterized protein</fullName>
    </submittedName>
</protein>